<proteinExistence type="predicted"/>
<keyword evidence="4" id="KW-0572">Peptidoglycan-anchor</keyword>
<evidence type="ECO:0000256" key="3">
    <source>
        <dbReference type="ARBA" id="ARBA00022729"/>
    </source>
</evidence>
<feature type="transmembrane region" description="Helical" evidence="6">
    <location>
        <begin position="702"/>
        <end position="722"/>
    </location>
</feature>
<evidence type="ECO:0000259" key="8">
    <source>
        <dbReference type="Pfam" id="PF00746"/>
    </source>
</evidence>
<feature type="domain" description="Gram-positive cocci surface proteins LPxTG" evidence="8">
    <location>
        <begin position="691"/>
        <end position="727"/>
    </location>
</feature>
<evidence type="ECO:0000256" key="2">
    <source>
        <dbReference type="ARBA" id="ARBA00022525"/>
    </source>
</evidence>
<dbReference type="InterPro" id="IPR013783">
    <property type="entry name" value="Ig-like_fold"/>
</dbReference>
<dbReference type="Proteomes" id="UP000460435">
    <property type="component" value="Unassembled WGS sequence"/>
</dbReference>
<reference evidence="9 10" key="1">
    <citation type="submission" date="2019-11" db="EMBL/GenBank/DDBJ databases">
        <authorList>
            <person name="Li X.-J."/>
            <person name="Feng X.-M."/>
        </authorList>
    </citation>
    <scope>NUCLEOTIDE SEQUENCE [LARGE SCALE GENOMIC DNA]</scope>
    <source>
        <strain evidence="9 10">XMNu-373</strain>
    </source>
</reference>
<evidence type="ECO:0000313" key="10">
    <source>
        <dbReference type="Proteomes" id="UP000460435"/>
    </source>
</evidence>
<dbReference type="Pfam" id="PF13582">
    <property type="entry name" value="Reprolysin_3"/>
    <property type="match status" value="1"/>
</dbReference>
<evidence type="ECO:0000256" key="5">
    <source>
        <dbReference type="SAM" id="MobiDB-lite"/>
    </source>
</evidence>
<comment type="caution">
    <text evidence="9">The sequence shown here is derived from an EMBL/GenBank/DDBJ whole genome shotgun (WGS) entry which is preliminary data.</text>
</comment>
<dbReference type="GO" id="GO:0005975">
    <property type="term" value="P:carbohydrate metabolic process"/>
    <property type="evidence" value="ECO:0007669"/>
    <property type="project" value="UniProtKB-ARBA"/>
</dbReference>
<feature type="region of interest" description="Disordered" evidence="5">
    <location>
        <begin position="630"/>
        <end position="704"/>
    </location>
</feature>
<evidence type="ECO:0000256" key="1">
    <source>
        <dbReference type="ARBA" id="ARBA00022512"/>
    </source>
</evidence>
<feature type="chain" id="PRO_5039270102" evidence="7">
    <location>
        <begin position="23"/>
        <end position="730"/>
    </location>
</feature>
<feature type="signal peptide" evidence="7">
    <location>
        <begin position="1"/>
        <end position="22"/>
    </location>
</feature>
<dbReference type="Gene3D" id="2.60.40.10">
    <property type="entry name" value="Immunoglobulins"/>
    <property type="match status" value="1"/>
</dbReference>
<dbReference type="RefSeq" id="WP_162451454.1">
    <property type="nucleotide sequence ID" value="NZ_WLZY01000005.1"/>
</dbReference>
<protein>
    <submittedName>
        <fullName evidence="9">LPXTG cell wall anchor domain-containing protein</fullName>
    </submittedName>
</protein>
<name>A0A7K3M6A8_9ACTN</name>
<evidence type="ECO:0000313" key="9">
    <source>
        <dbReference type="EMBL" id="NDL58775.1"/>
    </source>
</evidence>
<keyword evidence="6" id="KW-0812">Transmembrane</keyword>
<dbReference type="NCBIfam" id="TIGR01167">
    <property type="entry name" value="LPXTG_anchor"/>
    <property type="match status" value="1"/>
</dbReference>
<organism evidence="9 10">
    <name type="scientific">Phytoactinopolyspora mesophila</name>
    <dbReference type="NCBI Taxonomy" id="2650750"/>
    <lineage>
        <taxon>Bacteria</taxon>
        <taxon>Bacillati</taxon>
        <taxon>Actinomycetota</taxon>
        <taxon>Actinomycetes</taxon>
        <taxon>Jiangellales</taxon>
        <taxon>Jiangellaceae</taxon>
        <taxon>Phytoactinopolyspora</taxon>
    </lineage>
</organism>
<dbReference type="SUPFAM" id="SSF55486">
    <property type="entry name" value="Metalloproteases ('zincins'), catalytic domain"/>
    <property type="match status" value="1"/>
</dbReference>
<dbReference type="PROSITE" id="PS51318">
    <property type="entry name" value="TAT"/>
    <property type="match status" value="1"/>
</dbReference>
<keyword evidence="10" id="KW-1185">Reference proteome</keyword>
<evidence type="ECO:0000256" key="7">
    <source>
        <dbReference type="SAM" id="SignalP"/>
    </source>
</evidence>
<keyword evidence="6" id="KW-1133">Transmembrane helix</keyword>
<dbReference type="InterPro" id="IPR019931">
    <property type="entry name" value="LPXTG_anchor"/>
</dbReference>
<feature type="compositionally biased region" description="Acidic residues" evidence="5">
    <location>
        <begin position="635"/>
        <end position="698"/>
    </location>
</feature>
<dbReference type="AlphaFoldDB" id="A0A7K3M6A8"/>
<evidence type="ECO:0000256" key="4">
    <source>
        <dbReference type="ARBA" id="ARBA00023088"/>
    </source>
</evidence>
<gene>
    <name evidence="9" type="ORF">F7O44_17025</name>
</gene>
<accession>A0A7K3M6A8</accession>
<keyword evidence="2" id="KW-0964">Secreted</keyword>
<dbReference type="Pfam" id="PF00746">
    <property type="entry name" value="Gram_pos_anchor"/>
    <property type="match status" value="1"/>
</dbReference>
<keyword evidence="3 7" id="KW-0732">Signal</keyword>
<evidence type="ECO:0000256" key="6">
    <source>
        <dbReference type="SAM" id="Phobius"/>
    </source>
</evidence>
<keyword evidence="6" id="KW-0472">Membrane</keyword>
<dbReference type="InterPro" id="IPR006311">
    <property type="entry name" value="TAT_signal"/>
</dbReference>
<keyword evidence="1" id="KW-0134">Cell wall</keyword>
<dbReference type="EMBL" id="WLZY01000005">
    <property type="protein sequence ID" value="NDL58775.1"/>
    <property type="molecule type" value="Genomic_DNA"/>
</dbReference>
<sequence length="730" mass="74896">MRVTHRRWLTAAVAATGAGALALGTAALPAVGLETKPAEAGTDGLTTANSFVEPNSTGPEALSQLDSASLQTVAARAGMTADKLSSLLESGSAVVSPGGFVAFVDDFQVDGHVHFDFGAAVDVPGDPVGGSRPDAPITIFLDFDGHTIQNTEWNRYYEADSIDVPAYNVDDDFKYAVWEGVAQDYAPFNVNVTITDPGADALYKSSPDDTNYGSHLLMVPDSSVMPEGLQGGGGWAFVGGFGNEFLSPAITLAGNMQDNPKFIADVSSHEVGHNLGLHHHGTPDLEYYAPASGLWGPIMGAPYQVPLGTWSDGAYPGASNPEQDDLAVIVDESNKLDSVALFLDGQFYTGMYCTDGDPNNPQPGDLFVVYDEAAAACTDQLLDAEFTYGGAIDYVSDPHGDTTADATALDNADGSFEAEGTVVTASDVDVFSLVTAGGSVTAEAAPMGAASNLDIKLSLLDADGNVIAENEQETTVGGSAQNRVADGLGASITEDLELGVYYLQVEGRGQGDPADNTPENGAGYTDYSSLGFYQLTGDAEPLDVAPITITSPEDGSEAEPAGLEVTGTAEAEASVTLSVDGETVAAAEADAEGAWSTTLEDDLTPGETTITAQQSIDTITVPQTASVTVTVLGDDPGDENGSEDGTEDGDDNGTEGGTEDGTDSGDDNGTDSGDENGTEDGDDNGTDSGDENGNEELPDTGAGNLIGLAAGLGLLAIGGVLYTRTRRATV</sequence>